<feature type="compositionally biased region" description="Acidic residues" evidence="1">
    <location>
        <begin position="456"/>
        <end position="469"/>
    </location>
</feature>
<feature type="region of interest" description="Disordered" evidence="1">
    <location>
        <begin position="216"/>
        <end position="313"/>
    </location>
</feature>
<feature type="region of interest" description="Disordered" evidence="1">
    <location>
        <begin position="582"/>
        <end position="641"/>
    </location>
</feature>
<dbReference type="AlphaFoldDB" id="A0A4Q9PGJ7"/>
<proteinExistence type="predicted"/>
<accession>A0A4Q9PGJ7</accession>
<feature type="region of interest" description="Disordered" evidence="1">
    <location>
        <begin position="127"/>
        <end position="161"/>
    </location>
</feature>
<feature type="compositionally biased region" description="Pro residues" evidence="1">
    <location>
        <begin position="582"/>
        <end position="612"/>
    </location>
</feature>
<reference evidence="2 3" key="1">
    <citation type="submission" date="2019-01" db="EMBL/GenBank/DDBJ databases">
        <title>Draft genome sequences of three monokaryotic isolates of the white-rot basidiomycete fungus Dichomitus squalens.</title>
        <authorList>
            <consortium name="DOE Joint Genome Institute"/>
            <person name="Lopez S.C."/>
            <person name="Andreopoulos B."/>
            <person name="Pangilinan J."/>
            <person name="Lipzen A."/>
            <person name="Riley R."/>
            <person name="Ahrendt S."/>
            <person name="Ng V."/>
            <person name="Barry K."/>
            <person name="Daum C."/>
            <person name="Grigoriev I.V."/>
            <person name="Hilden K.S."/>
            <person name="Makela M.R."/>
            <person name="de Vries R.P."/>
        </authorList>
    </citation>
    <scope>NUCLEOTIDE SEQUENCE [LARGE SCALE GENOMIC DNA]</scope>
    <source>
        <strain evidence="2 3">CBS 464.89</strain>
    </source>
</reference>
<feature type="compositionally biased region" description="Acidic residues" evidence="1">
    <location>
        <begin position="87"/>
        <end position="101"/>
    </location>
</feature>
<feature type="compositionally biased region" description="Low complexity" evidence="1">
    <location>
        <begin position="613"/>
        <end position="630"/>
    </location>
</feature>
<evidence type="ECO:0000313" key="2">
    <source>
        <dbReference type="EMBL" id="TBU52382.1"/>
    </source>
</evidence>
<feature type="compositionally biased region" description="Basic and acidic residues" evidence="1">
    <location>
        <begin position="286"/>
        <end position="301"/>
    </location>
</feature>
<feature type="compositionally biased region" description="Pro residues" evidence="1">
    <location>
        <begin position="631"/>
        <end position="641"/>
    </location>
</feature>
<gene>
    <name evidence="2" type="ORF">BD310DRAFT_910120</name>
</gene>
<feature type="region of interest" description="Disordered" evidence="1">
    <location>
        <begin position="72"/>
        <end position="115"/>
    </location>
</feature>
<organism evidence="2 3">
    <name type="scientific">Dichomitus squalens</name>
    <dbReference type="NCBI Taxonomy" id="114155"/>
    <lineage>
        <taxon>Eukaryota</taxon>
        <taxon>Fungi</taxon>
        <taxon>Dikarya</taxon>
        <taxon>Basidiomycota</taxon>
        <taxon>Agaricomycotina</taxon>
        <taxon>Agaricomycetes</taxon>
        <taxon>Polyporales</taxon>
        <taxon>Polyporaceae</taxon>
        <taxon>Dichomitus</taxon>
    </lineage>
</organism>
<name>A0A4Q9PGJ7_9APHY</name>
<dbReference type="Proteomes" id="UP000292082">
    <property type="component" value="Unassembled WGS sequence"/>
</dbReference>
<dbReference type="EMBL" id="ML145253">
    <property type="protein sequence ID" value="TBU52382.1"/>
    <property type="molecule type" value="Genomic_DNA"/>
</dbReference>
<evidence type="ECO:0000313" key="3">
    <source>
        <dbReference type="Proteomes" id="UP000292082"/>
    </source>
</evidence>
<sequence length="641" mass="71069">MYLYCRKFEANRMNGSEAMREGKQGERDTSWYTALSLLPHLFLFCELLHRTLQTLAGGVMPVTRLATMEMGEEVKNEDEPDPHFLSEDDPYQWNDGDDQDSTTDWGPLAPPEGSDLPIEVIDISNESDGTNIEDGGMGSNVAAQISGDASEGEDEQSVGSSEDSVTLLIKCLLGLESSLELPGNSKELLKIRIPAASNRRSIKAIKKVLQEKITRKASIRARKTRHSIPSTSPGKQRLLKASSSKARDDTKLNSSRSQRTRRVLPRPDFENAIRDWPIGDAPSSLKDTRRPTKSETGTEKRSRGHPPKAFVPMPSKELTEWSVLVYISIEQPSRVVQTSKRAAKKLEIPEPKQRGPITVTHSMTWSQFLKEIARANETGVENIPIQTMRWTVIPSTTMSKARSLNDLTWLPVTCEVGYRGFIDDGIKATKGKGRFLLSMSPALLTKGKSVEGQMGPEEDREVLDESEEEGEKRVKKKTKRLPVDSALQPIKERLLNETTYDKIPINNIFFGENRALKGSRQGMCELAQGHGSWSGTLSQGSYGALPYAPAYPPYPAPGWGPAYYQAPYGYYHPPPPPSAYGHPPPPIYGHPHPPPHPPLPPAPPYGHQPLLPPYHHQLPQPGPAYGQAAPPYLPYDNHPPP</sequence>
<feature type="compositionally biased region" description="Basic residues" evidence="1">
    <location>
        <begin position="216"/>
        <end position="226"/>
    </location>
</feature>
<feature type="region of interest" description="Disordered" evidence="1">
    <location>
        <begin position="448"/>
        <end position="476"/>
    </location>
</feature>
<evidence type="ECO:0000256" key="1">
    <source>
        <dbReference type="SAM" id="MobiDB-lite"/>
    </source>
</evidence>
<protein>
    <submittedName>
        <fullName evidence="2">Uncharacterized protein</fullName>
    </submittedName>
</protein>
<keyword evidence="3" id="KW-1185">Reference proteome</keyword>